<dbReference type="CDD" id="cd01285">
    <property type="entry name" value="nucleoside_deaminase"/>
    <property type="match status" value="1"/>
</dbReference>
<dbReference type="GO" id="GO:0005737">
    <property type="term" value="C:cytoplasm"/>
    <property type="evidence" value="ECO:0007669"/>
    <property type="project" value="TreeGrafter"/>
</dbReference>
<keyword evidence="1" id="KW-0819">tRNA processing</keyword>
<evidence type="ECO:0000256" key="2">
    <source>
        <dbReference type="ARBA" id="ARBA00038160"/>
    </source>
</evidence>
<gene>
    <name evidence="3" type="ORF">CROQUDRAFT_63429</name>
</gene>
<dbReference type="GO" id="GO:0008033">
    <property type="term" value="P:tRNA processing"/>
    <property type="evidence" value="ECO:0007669"/>
    <property type="project" value="UniProtKB-KW"/>
</dbReference>
<name>A0A9P6NKU3_9BASI</name>
<dbReference type="PANTHER" id="PTHR11079:SF156">
    <property type="entry name" value="INACTIVE TRNA-SPECIFIC ADENOSINE DEAMINASE-LIKE PROTEIN 3-RELATED"/>
    <property type="match status" value="1"/>
</dbReference>
<evidence type="ECO:0000256" key="1">
    <source>
        <dbReference type="ARBA" id="ARBA00022694"/>
    </source>
</evidence>
<protein>
    <recommendedName>
        <fullName evidence="5">CMP/dCMP-type deaminase domain-containing protein</fullName>
    </recommendedName>
</protein>
<dbReference type="GO" id="GO:0005634">
    <property type="term" value="C:nucleus"/>
    <property type="evidence" value="ECO:0007669"/>
    <property type="project" value="TreeGrafter"/>
</dbReference>
<comment type="similarity">
    <text evidence="2">Belongs to the cytidine and deoxycytidylate deaminase family. ADAT3 subfamily.</text>
</comment>
<dbReference type="PANTHER" id="PTHR11079">
    <property type="entry name" value="CYTOSINE DEAMINASE FAMILY MEMBER"/>
    <property type="match status" value="1"/>
</dbReference>
<dbReference type="OrthoDB" id="3180714at2759"/>
<dbReference type="AlphaFoldDB" id="A0A9P6NKU3"/>
<evidence type="ECO:0000313" key="4">
    <source>
        <dbReference type="Proteomes" id="UP000886653"/>
    </source>
</evidence>
<dbReference type="GO" id="GO:0052717">
    <property type="term" value="F:tRNA-specific adenosine-34 deaminase activity"/>
    <property type="evidence" value="ECO:0007669"/>
    <property type="project" value="TreeGrafter"/>
</dbReference>
<dbReference type="SUPFAM" id="SSF53927">
    <property type="entry name" value="Cytidine deaminase-like"/>
    <property type="match status" value="1"/>
</dbReference>
<dbReference type="EMBL" id="MU167269">
    <property type="protein sequence ID" value="KAG0145878.1"/>
    <property type="molecule type" value="Genomic_DNA"/>
</dbReference>
<comment type="caution">
    <text evidence="3">The sequence shown here is derived from an EMBL/GenBank/DDBJ whole genome shotgun (WGS) entry which is preliminary data.</text>
</comment>
<accession>A0A9P6NKU3</accession>
<sequence length="380" mass="42757">MNEEWFTRLSEDINKYRITLSSSVPRSIDEIPFELITQDDWRSAGTEEVLELISVWVIDCADNRWISKLFGFLKNWKAKFSSESVLGDLDGLHDQIDHLKTLRSLDSSVGTTILLSAVSSTTFQELTEAMLAYEPIRGLIEQSTPYRIKAPRRASRLQSQSIEWSRQYWPLNLNYSSNLAAKLNGPNQPMLIKQWTPSELTWLLDQLAHVLSLAIGSYRAGELGVATTVSVNHLNQDPSETVTNQLISAGEPFVLADGVDLRTSTQNPLCHAFIQMINNVARLDQLKLRHPLDEKGEVDVMSIPYLLTNLVVFATHEPCLCCSMALLHSRIKHLFYLIPSPGSGGCGSVFHVHEQEGLNHKFYSWKLKSDKLPTSTGFDA</sequence>
<evidence type="ECO:0008006" key="5">
    <source>
        <dbReference type="Google" id="ProtNLM"/>
    </source>
</evidence>
<evidence type="ECO:0000313" key="3">
    <source>
        <dbReference type="EMBL" id="KAG0145878.1"/>
    </source>
</evidence>
<proteinExistence type="inferred from homology"/>
<dbReference type="Proteomes" id="UP000886653">
    <property type="component" value="Unassembled WGS sequence"/>
</dbReference>
<organism evidence="3 4">
    <name type="scientific">Cronartium quercuum f. sp. fusiforme G11</name>
    <dbReference type="NCBI Taxonomy" id="708437"/>
    <lineage>
        <taxon>Eukaryota</taxon>
        <taxon>Fungi</taxon>
        <taxon>Dikarya</taxon>
        <taxon>Basidiomycota</taxon>
        <taxon>Pucciniomycotina</taxon>
        <taxon>Pucciniomycetes</taxon>
        <taxon>Pucciniales</taxon>
        <taxon>Coleosporiaceae</taxon>
        <taxon>Cronartium</taxon>
    </lineage>
</organism>
<reference evidence="3" key="1">
    <citation type="submission" date="2013-11" db="EMBL/GenBank/DDBJ databases">
        <title>Genome sequence of the fusiform rust pathogen reveals effectors for host alternation and coevolution with pine.</title>
        <authorList>
            <consortium name="DOE Joint Genome Institute"/>
            <person name="Smith K."/>
            <person name="Pendleton A."/>
            <person name="Kubisiak T."/>
            <person name="Anderson C."/>
            <person name="Salamov A."/>
            <person name="Aerts A."/>
            <person name="Riley R."/>
            <person name="Clum A."/>
            <person name="Lindquist E."/>
            <person name="Ence D."/>
            <person name="Campbell M."/>
            <person name="Kronenberg Z."/>
            <person name="Feau N."/>
            <person name="Dhillon B."/>
            <person name="Hamelin R."/>
            <person name="Burleigh J."/>
            <person name="Smith J."/>
            <person name="Yandell M."/>
            <person name="Nelson C."/>
            <person name="Grigoriev I."/>
            <person name="Davis J."/>
        </authorList>
    </citation>
    <scope>NUCLEOTIDE SEQUENCE</scope>
    <source>
        <strain evidence="3">G11</strain>
    </source>
</reference>
<dbReference type="Gene3D" id="3.40.140.10">
    <property type="entry name" value="Cytidine Deaminase, domain 2"/>
    <property type="match status" value="1"/>
</dbReference>
<dbReference type="InterPro" id="IPR016193">
    <property type="entry name" value="Cytidine_deaminase-like"/>
</dbReference>
<keyword evidence="4" id="KW-1185">Reference proteome</keyword>